<organism evidence="8 9">
    <name type="scientific">Paramormyrops kingsleyae</name>
    <dbReference type="NCBI Taxonomy" id="1676925"/>
    <lineage>
        <taxon>Eukaryota</taxon>
        <taxon>Metazoa</taxon>
        <taxon>Chordata</taxon>
        <taxon>Craniata</taxon>
        <taxon>Vertebrata</taxon>
        <taxon>Euteleostomi</taxon>
        <taxon>Actinopterygii</taxon>
        <taxon>Neopterygii</taxon>
        <taxon>Teleostei</taxon>
        <taxon>Osteoglossocephala</taxon>
        <taxon>Osteoglossomorpha</taxon>
        <taxon>Osteoglossiformes</taxon>
        <taxon>Mormyridae</taxon>
        <taxon>Paramormyrops</taxon>
    </lineage>
</organism>
<keyword evidence="6 7" id="KW-0472">Membrane</keyword>
<dbReference type="Gene3D" id="1.20.5.780">
    <property type="entry name" value="Single helix bin"/>
    <property type="match status" value="1"/>
</dbReference>
<comment type="similarity">
    <text evidence="2 7">Belongs to the FXYD family.</text>
</comment>
<evidence type="ECO:0000256" key="2">
    <source>
        <dbReference type="ARBA" id="ARBA00005948"/>
    </source>
</evidence>
<evidence type="ECO:0000256" key="6">
    <source>
        <dbReference type="ARBA" id="ARBA00023136"/>
    </source>
</evidence>
<feature type="transmembrane region" description="Helical" evidence="7">
    <location>
        <begin position="32"/>
        <end position="51"/>
    </location>
</feature>
<reference evidence="8" key="1">
    <citation type="submission" date="2025-08" db="UniProtKB">
        <authorList>
            <consortium name="Ensembl"/>
        </authorList>
    </citation>
    <scope>IDENTIFICATION</scope>
</reference>
<reference evidence="8" key="2">
    <citation type="submission" date="2025-09" db="UniProtKB">
        <authorList>
            <consortium name="Ensembl"/>
        </authorList>
    </citation>
    <scope>IDENTIFICATION</scope>
</reference>
<dbReference type="GO" id="GO:0016020">
    <property type="term" value="C:membrane"/>
    <property type="evidence" value="ECO:0007669"/>
    <property type="project" value="UniProtKB-SubCell"/>
</dbReference>
<name>A0A3B3RVA3_9TELE</name>
<keyword evidence="5 7" id="KW-0406">Ion transport</keyword>
<accession>A0A3B3RVA3</accession>
<keyword evidence="7" id="KW-1133">Transmembrane helix</keyword>
<sequence length="58" mass="6504">MGRFSALVLLAGKETPQLESLFFFFYYERLRIGGLVFTCLLVAGGISVLLWNKCKGTK</sequence>
<dbReference type="AlphaFoldDB" id="A0A3B3RVA3"/>
<dbReference type="GO" id="GO:0006811">
    <property type="term" value="P:monoatomic ion transport"/>
    <property type="evidence" value="ECO:0007669"/>
    <property type="project" value="UniProtKB-KW"/>
</dbReference>
<keyword evidence="4 7" id="KW-0812">Transmembrane</keyword>
<evidence type="ECO:0000313" key="9">
    <source>
        <dbReference type="Proteomes" id="UP000261540"/>
    </source>
</evidence>
<evidence type="ECO:0000256" key="3">
    <source>
        <dbReference type="ARBA" id="ARBA00022448"/>
    </source>
</evidence>
<proteinExistence type="inferred from homology"/>
<dbReference type="InterPro" id="IPR000272">
    <property type="entry name" value="Ion-transport_regulator_FXYD"/>
</dbReference>
<comment type="subcellular location">
    <subcellularLocation>
        <location evidence="1">Membrane</location>
        <topology evidence="1">Single-pass membrane protein</topology>
    </subcellularLocation>
</comment>
<protein>
    <recommendedName>
        <fullName evidence="7">FXYD domain-containing ion transport regulator</fullName>
    </recommendedName>
</protein>
<keyword evidence="9" id="KW-1185">Reference proteome</keyword>
<dbReference type="Pfam" id="PF02038">
    <property type="entry name" value="ATP1G1_PLM_MAT8"/>
    <property type="match status" value="1"/>
</dbReference>
<evidence type="ECO:0000256" key="5">
    <source>
        <dbReference type="ARBA" id="ARBA00023065"/>
    </source>
</evidence>
<dbReference type="Ensembl" id="ENSPKIT00000003111.1">
    <property type="protein sequence ID" value="ENSPKIP00000022447.1"/>
    <property type="gene ID" value="ENSPKIG00000006446.1"/>
</dbReference>
<evidence type="ECO:0000256" key="4">
    <source>
        <dbReference type="ARBA" id="ARBA00022692"/>
    </source>
</evidence>
<dbReference type="GO" id="GO:0043269">
    <property type="term" value="P:regulation of monoatomic ion transport"/>
    <property type="evidence" value="ECO:0007669"/>
    <property type="project" value="InterPro"/>
</dbReference>
<dbReference type="GO" id="GO:0099106">
    <property type="term" value="F:ion channel regulator activity"/>
    <property type="evidence" value="ECO:0007669"/>
    <property type="project" value="InterPro"/>
</dbReference>
<evidence type="ECO:0000256" key="7">
    <source>
        <dbReference type="RuleBase" id="RU364131"/>
    </source>
</evidence>
<evidence type="ECO:0000313" key="8">
    <source>
        <dbReference type="Ensembl" id="ENSPKIP00000022447.1"/>
    </source>
</evidence>
<dbReference type="Proteomes" id="UP000261540">
    <property type="component" value="Unplaced"/>
</dbReference>
<keyword evidence="3 7" id="KW-0813">Transport</keyword>
<evidence type="ECO:0000256" key="1">
    <source>
        <dbReference type="ARBA" id="ARBA00004167"/>
    </source>
</evidence>